<reference evidence="3" key="1">
    <citation type="submission" date="2024-03" db="EMBL/GenBank/DDBJ databases">
        <title>WGS assembly of Saponaria officinalis var. Norfolk2.</title>
        <authorList>
            <person name="Jenkins J."/>
            <person name="Shu S."/>
            <person name="Grimwood J."/>
            <person name="Barry K."/>
            <person name="Goodstein D."/>
            <person name="Schmutz J."/>
            <person name="Leebens-Mack J."/>
            <person name="Osbourn A."/>
        </authorList>
    </citation>
    <scope>NUCLEOTIDE SEQUENCE [LARGE SCALE GENOMIC DNA]</scope>
    <source>
        <strain evidence="3">JIC</strain>
    </source>
</reference>
<organism evidence="3 4">
    <name type="scientific">Saponaria officinalis</name>
    <name type="common">Common soapwort</name>
    <name type="synonym">Lychnis saponaria</name>
    <dbReference type="NCBI Taxonomy" id="3572"/>
    <lineage>
        <taxon>Eukaryota</taxon>
        <taxon>Viridiplantae</taxon>
        <taxon>Streptophyta</taxon>
        <taxon>Embryophyta</taxon>
        <taxon>Tracheophyta</taxon>
        <taxon>Spermatophyta</taxon>
        <taxon>Magnoliopsida</taxon>
        <taxon>eudicotyledons</taxon>
        <taxon>Gunneridae</taxon>
        <taxon>Pentapetalae</taxon>
        <taxon>Caryophyllales</taxon>
        <taxon>Caryophyllaceae</taxon>
        <taxon>Caryophylleae</taxon>
        <taxon>Saponaria</taxon>
    </lineage>
</organism>
<feature type="domain" description="Retrotransposon Copia-like N-terminal" evidence="2">
    <location>
        <begin position="79"/>
        <end position="118"/>
    </location>
</feature>
<name>A0AAW1LJ93_SAPOF</name>
<evidence type="ECO:0000313" key="4">
    <source>
        <dbReference type="Proteomes" id="UP001443914"/>
    </source>
</evidence>
<keyword evidence="4" id="KW-1185">Reference proteome</keyword>
<accession>A0AAW1LJ93</accession>
<dbReference type="EMBL" id="JBDFQZ010000004">
    <property type="protein sequence ID" value="KAK9733682.1"/>
    <property type="molecule type" value="Genomic_DNA"/>
</dbReference>
<dbReference type="PANTHER" id="PTHR37610:SF40">
    <property type="entry name" value="OS01G0909600 PROTEIN"/>
    <property type="match status" value="1"/>
</dbReference>
<protein>
    <recommendedName>
        <fullName evidence="2">Retrotransposon Copia-like N-terminal domain-containing protein</fullName>
    </recommendedName>
</protein>
<dbReference type="PANTHER" id="PTHR37610">
    <property type="entry name" value="CCHC-TYPE DOMAIN-CONTAINING PROTEIN"/>
    <property type="match status" value="1"/>
</dbReference>
<gene>
    <name evidence="3" type="ORF">RND81_04G084100</name>
</gene>
<dbReference type="InterPro" id="IPR029472">
    <property type="entry name" value="Copia-like_N"/>
</dbReference>
<keyword evidence="1" id="KW-0472">Membrane</keyword>
<proteinExistence type="predicted"/>
<evidence type="ECO:0000313" key="3">
    <source>
        <dbReference type="EMBL" id="KAK9733682.1"/>
    </source>
</evidence>
<evidence type="ECO:0000259" key="2">
    <source>
        <dbReference type="Pfam" id="PF14244"/>
    </source>
</evidence>
<keyword evidence="1" id="KW-1133">Transmembrane helix</keyword>
<dbReference type="Proteomes" id="UP001443914">
    <property type="component" value="Unassembled WGS sequence"/>
</dbReference>
<comment type="caution">
    <text evidence="3">The sequence shown here is derived from an EMBL/GenBank/DDBJ whole genome shotgun (WGS) entry which is preliminary data.</text>
</comment>
<sequence>MGFDDLLWYLSPDQFNFLLFLALLCFSFRFSPNFFLSFSIKPFHNLSMFSSTMSSSTSSDSPTPSYDQYDDPLYLSTVDQPHLQHTSYLLDGTNFLDWNVLTALTVKNKDGFLTGTCSVSSSSSEKKQNQWNRCDLMILRWLLNSISKPIRDNVLYACSSRELWTAPSERYGQLNALELFQLKKDLSNTSQNNASLVEYHGSLKRKWESIDIIDLLPECSCGALKLCTPYLLVNEAISGQRIIFQVNSIAYGVEF</sequence>
<dbReference type="AlphaFoldDB" id="A0AAW1LJ93"/>
<dbReference type="Pfam" id="PF14244">
    <property type="entry name" value="Retrotran_gag_3"/>
    <property type="match status" value="1"/>
</dbReference>
<keyword evidence="1" id="KW-0812">Transmembrane</keyword>
<evidence type="ECO:0000256" key="1">
    <source>
        <dbReference type="SAM" id="Phobius"/>
    </source>
</evidence>
<feature type="transmembrane region" description="Helical" evidence="1">
    <location>
        <begin position="15"/>
        <end position="38"/>
    </location>
</feature>